<evidence type="ECO:0000256" key="1">
    <source>
        <dbReference type="ARBA" id="ARBA00004141"/>
    </source>
</evidence>
<dbReference type="PANTHER" id="PTHR11706:SF33">
    <property type="entry name" value="NATURAL RESISTANCE-ASSOCIATED MACROPHAGE PROTEIN 2"/>
    <property type="match status" value="1"/>
</dbReference>
<evidence type="ECO:0000256" key="6">
    <source>
        <dbReference type="SAM" id="Phobius"/>
    </source>
</evidence>
<dbReference type="AlphaFoldDB" id="X1HIF9"/>
<evidence type="ECO:0008006" key="8">
    <source>
        <dbReference type="Google" id="ProtNLM"/>
    </source>
</evidence>
<comment type="caution">
    <text evidence="7">The sequence shown here is derived from an EMBL/GenBank/DDBJ whole genome shotgun (WGS) entry which is preliminary data.</text>
</comment>
<gene>
    <name evidence="7" type="ORF">S03H2_11978</name>
</gene>
<evidence type="ECO:0000256" key="5">
    <source>
        <dbReference type="ARBA" id="ARBA00023136"/>
    </source>
</evidence>
<accession>X1HIF9</accession>
<dbReference type="Pfam" id="PF01566">
    <property type="entry name" value="Nramp"/>
    <property type="match status" value="1"/>
</dbReference>
<dbReference type="EMBL" id="BARU01006097">
    <property type="protein sequence ID" value="GAH45078.1"/>
    <property type="molecule type" value="Genomic_DNA"/>
</dbReference>
<keyword evidence="4 6" id="KW-1133">Transmembrane helix</keyword>
<reference evidence="7" key="1">
    <citation type="journal article" date="2014" name="Front. Microbiol.">
        <title>High frequency of phylogenetically diverse reductive dehalogenase-homologous genes in deep subseafloor sedimentary metagenomes.</title>
        <authorList>
            <person name="Kawai M."/>
            <person name="Futagami T."/>
            <person name="Toyoda A."/>
            <person name="Takaki Y."/>
            <person name="Nishi S."/>
            <person name="Hori S."/>
            <person name="Arai W."/>
            <person name="Tsubouchi T."/>
            <person name="Morono Y."/>
            <person name="Uchiyama I."/>
            <person name="Ito T."/>
            <person name="Fujiyama A."/>
            <person name="Inagaki F."/>
            <person name="Takami H."/>
        </authorList>
    </citation>
    <scope>NUCLEOTIDE SEQUENCE</scope>
    <source>
        <strain evidence="7">Expedition CK06-06</strain>
    </source>
</reference>
<proteinExistence type="predicted"/>
<organism evidence="7">
    <name type="scientific">marine sediment metagenome</name>
    <dbReference type="NCBI Taxonomy" id="412755"/>
    <lineage>
        <taxon>unclassified sequences</taxon>
        <taxon>metagenomes</taxon>
        <taxon>ecological metagenomes</taxon>
    </lineage>
</organism>
<feature type="non-terminal residue" evidence="7">
    <location>
        <position position="107"/>
    </location>
</feature>
<dbReference type="GO" id="GO:0015086">
    <property type="term" value="F:cadmium ion transmembrane transporter activity"/>
    <property type="evidence" value="ECO:0007669"/>
    <property type="project" value="TreeGrafter"/>
</dbReference>
<protein>
    <recommendedName>
        <fullName evidence="8">Mn transporter</fullName>
    </recommendedName>
</protein>
<evidence type="ECO:0000256" key="4">
    <source>
        <dbReference type="ARBA" id="ARBA00022989"/>
    </source>
</evidence>
<evidence type="ECO:0000256" key="3">
    <source>
        <dbReference type="ARBA" id="ARBA00022692"/>
    </source>
</evidence>
<comment type="subcellular location">
    <subcellularLocation>
        <location evidence="1">Membrane</location>
        <topology evidence="1">Multi-pass membrane protein</topology>
    </subcellularLocation>
</comment>
<keyword evidence="3 6" id="KW-0812">Transmembrane</keyword>
<evidence type="ECO:0000313" key="7">
    <source>
        <dbReference type="EMBL" id="GAH45078.1"/>
    </source>
</evidence>
<dbReference type="InterPro" id="IPR001046">
    <property type="entry name" value="NRAMP_fam"/>
</dbReference>
<dbReference type="GO" id="GO:0005384">
    <property type="term" value="F:manganese ion transmembrane transporter activity"/>
    <property type="evidence" value="ECO:0007669"/>
    <property type="project" value="TreeGrafter"/>
</dbReference>
<evidence type="ECO:0000256" key="2">
    <source>
        <dbReference type="ARBA" id="ARBA00022448"/>
    </source>
</evidence>
<dbReference type="GO" id="GO:0005886">
    <property type="term" value="C:plasma membrane"/>
    <property type="evidence" value="ECO:0007669"/>
    <property type="project" value="TreeGrafter"/>
</dbReference>
<dbReference type="PANTHER" id="PTHR11706">
    <property type="entry name" value="SOLUTE CARRIER PROTEIN FAMILY 11 MEMBER"/>
    <property type="match status" value="1"/>
</dbReference>
<feature type="transmembrane region" description="Helical" evidence="6">
    <location>
        <begin position="41"/>
        <end position="69"/>
    </location>
</feature>
<name>X1HIF9_9ZZZZ</name>
<keyword evidence="5 6" id="KW-0472">Membrane</keyword>
<sequence length="107" mass="11791">MALKFKPRTWLTPRVKGFALFLALLGPGIITSNVDNDAGGIATYSICGARFGYTMLWAFVPITIFLVVVQEMGLRMGVVTGKGLSDLIRERFGVRVTFYLMLAMLVV</sequence>
<keyword evidence="2" id="KW-0813">Transport</keyword>
<dbReference type="GO" id="GO:0034755">
    <property type="term" value="P:iron ion transmembrane transport"/>
    <property type="evidence" value="ECO:0007669"/>
    <property type="project" value="TreeGrafter"/>
</dbReference>